<sequence length="231" mass="26220">MSGIDEFKATLRGEVEAAREKVEAMQAESAEQYRRMQARYATFLDLSQRIRDAVKPRLEAFAETLPGATPTVTRRDFGPAGRTFHAVIVSFDLPRSERCPAEINLRLALEAGPAVEGLVLSYDLRIMPVFLDFERHDQLALPLEEASVERALDWFDRKAVQFTRTYISLFFNASYQRGSDVVDPVLGMSFPRTFARGTAEHEGTTYHFFTEESREAFEREPAKYLGSHTIA</sequence>
<evidence type="ECO:0000313" key="2">
    <source>
        <dbReference type="EMBL" id="QDV34745.1"/>
    </source>
</evidence>
<gene>
    <name evidence="2" type="ORF">ElP_26400</name>
</gene>
<keyword evidence="1" id="KW-0175">Coiled coil</keyword>
<dbReference type="KEGG" id="tpla:ElP_26400"/>
<protein>
    <submittedName>
        <fullName evidence="2">YHS domain protein</fullName>
    </submittedName>
</protein>
<dbReference type="RefSeq" id="WP_145269844.1">
    <property type="nucleotide sequence ID" value="NZ_CP036426.1"/>
</dbReference>
<dbReference type="SUPFAM" id="SSF47240">
    <property type="entry name" value="Ferritin-like"/>
    <property type="match status" value="1"/>
</dbReference>
<keyword evidence="3" id="KW-1185">Reference proteome</keyword>
<name>A0A518H1M5_9BACT</name>
<dbReference type="OrthoDB" id="267970at2"/>
<feature type="coiled-coil region" evidence="1">
    <location>
        <begin position="8"/>
        <end position="35"/>
    </location>
</feature>
<dbReference type="EMBL" id="CP036426">
    <property type="protein sequence ID" value="QDV34745.1"/>
    <property type="molecule type" value="Genomic_DNA"/>
</dbReference>
<evidence type="ECO:0000313" key="3">
    <source>
        <dbReference type="Proteomes" id="UP000317835"/>
    </source>
</evidence>
<evidence type="ECO:0000256" key="1">
    <source>
        <dbReference type="SAM" id="Coils"/>
    </source>
</evidence>
<proteinExistence type="predicted"/>
<dbReference type="AlphaFoldDB" id="A0A518H1M5"/>
<organism evidence="2 3">
    <name type="scientific">Tautonia plasticadhaerens</name>
    <dbReference type="NCBI Taxonomy" id="2527974"/>
    <lineage>
        <taxon>Bacteria</taxon>
        <taxon>Pseudomonadati</taxon>
        <taxon>Planctomycetota</taxon>
        <taxon>Planctomycetia</taxon>
        <taxon>Isosphaerales</taxon>
        <taxon>Isosphaeraceae</taxon>
        <taxon>Tautonia</taxon>
    </lineage>
</organism>
<accession>A0A518H1M5</accession>
<dbReference type="InterPro" id="IPR009078">
    <property type="entry name" value="Ferritin-like_SF"/>
</dbReference>
<dbReference type="Proteomes" id="UP000317835">
    <property type="component" value="Chromosome"/>
</dbReference>
<reference evidence="2 3" key="1">
    <citation type="submission" date="2019-02" db="EMBL/GenBank/DDBJ databases">
        <title>Deep-cultivation of Planctomycetes and their phenomic and genomic characterization uncovers novel biology.</title>
        <authorList>
            <person name="Wiegand S."/>
            <person name="Jogler M."/>
            <person name="Boedeker C."/>
            <person name="Pinto D."/>
            <person name="Vollmers J."/>
            <person name="Rivas-Marin E."/>
            <person name="Kohn T."/>
            <person name="Peeters S.H."/>
            <person name="Heuer A."/>
            <person name="Rast P."/>
            <person name="Oberbeckmann S."/>
            <person name="Bunk B."/>
            <person name="Jeske O."/>
            <person name="Meyerdierks A."/>
            <person name="Storesund J.E."/>
            <person name="Kallscheuer N."/>
            <person name="Luecker S."/>
            <person name="Lage O.M."/>
            <person name="Pohl T."/>
            <person name="Merkel B.J."/>
            <person name="Hornburger P."/>
            <person name="Mueller R.-W."/>
            <person name="Bruemmer F."/>
            <person name="Labrenz M."/>
            <person name="Spormann A.M."/>
            <person name="Op den Camp H."/>
            <person name="Overmann J."/>
            <person name="Amann R."/>
            <person name="Jetten M.S.M."/>
            <person name="Mascher T."/>
            <person name="Medema M.H."/>
            <person name="Devos D.P."/>
            <person name="Kaster A.-K."/>
            <person name="Ovreas L."/>
            <person name="Rohde M."/>
            <person name="Galperin M.Y."/>
            <person name="Jogler C."/>
        </authorList>
    </citation>
    <scope>NUCLEOTIDE SEQUENCE [LARGE SCALE GENOMIC DNA]</scope>
    <source>
        <strain evidence="2 3">ElP</strain>
    </source>
</reference>